<evidence type="ECO:0000256" key="2">
    <source>
        <dbReference type="ARBA" id="ARBA00012513"/>
    </source>
</evidence>
<gene>
    <name evidence="11" type="ORF">CICLE_v10016248mg</name>
</gene>
<dbReference type="GO" id="GO:0005524">
    <property type="term" value="F:ATP binding"/>
    <property type="evidence" value="ECO:0007669"/>
    <property type="project" value="UniProtKB-KW"/>
</dbReference>
<dbReference type="EC" id="2.7.11.1" evidence="2"/>
<reference evidence="11 12" key="1">
    <citation type="submission" date="2013-10" db="EMBL/GenBank/DDBJ databases">
        <authorList>
            <consortium name="International Citrus Genome Consortium"/>
            <person name="Jenkins J."/>
            <person name="Schmutz J."/>
            <person name="Prochnik S."/>
            <person name="Rokhsar D."/>
            <person name="Gmitter F."/>
            <person name="Ollitrault P."/>
            <person name="Machado M."/>
            <person name="Talon M."/>
            <person name="Wincker P."/>
            <person name="Jaillon O."/>
            <person name="Morgante M."/>
        </authorList>
    </citation>
    <scope>NUCLEOTIDE SEQUENCE</scope>
    <source>
        <strain evidence="12">cv. Clemenules</strain>
    </source>
</reference>
<dbReference type="PROSITE" id="PS50011">
    <property type="entry name" value="PROTEIN_KINASE_DOM"/>
    <property type="match status" value="1"/>
</dbReference>
<dbReference type="GO" id="GO:0016020">
    <property type="term" value="C:membrane"/>
    <property type="evidence" value="ECO:0007669"/>
    <property type="project" value="UniProtKB-SubCell"/>
</dbReference>
<comment type="catalytic activity">
    <reaction evidence="9">
        <text>L-seryl-[protein] + ATP = O-phospho-L-seryl-[protein] + ADP + H(+)</text>
        <dbReference type="Rhea" id="RHEA:17989"/>
        <dbReference type="Rhea" id="RHEA-COMP:9863"/>
        <dbReference type="Rhea" id="RHEA-COMP:11604"/>
        <dbReference type="ChEBI" id="CHEBI:15378"/>
        <dbReference type="ChEBI" id="CHEBI:29999"/>
        <dbReference type="ChEBI" id="CHEBI:30616"/>
        <dbReference type="ChEBI" id="CHEBI:83421"/>
        <dbReference type="ChEBI" id="CHEBI:456216"/>
        <dbReference type="EC" id="2.7.11.1"/>
    </reaction>
</comment>
<dbReference type="AlphaFoldDB" id="V4UF55"/>
<evidence type="ECO:0000256" key="5">
    <source>
        <dbReference type="ARBA" id="ARBA00022741"/>
    </source>
</evidence>
<dbReference type="KEGG" id="cic:CICLE_v10016248mg"/>
<dbReference type="eggNOG" id="ENOG502QW9B">
    <property type="taxonomic scope" value="Eukaryota"/>
</dbReference>
<dbReference type="Gramene" id="ESR62805">
    <property type="protein sequence ID" value="ESR62805"/>
    <property type="gene ID" value="CICLE_v10016248mg"/>
</dbReference>
<keyword evidence="7" id="KW-0067">ATP-binding</keyword>
<dbReference type="InterPro" id="IPR008271">
    <property type="entry name" value="Ser/Thr_kinase_AS"/>
</dbReference>
<dbReference type="Gene3D" id="1.10.510.10">
    <property type="entry name" value="Transferase(Phosphotransferase) domain 1"/>
    <property type="match status" value="2"/>
</dbReference>
<proteinExistence type="predicted"/>
<dbReference type="Pfam" id="PF07714">
    <property type="entry name" value="PK_Tyr_Ser-Thr"/>
    <property type="match status" value="1"/>
</dbReference>
<comment type="catalytic activity">
    <reaction evidence="8">
        <text>L-threonyl-[protein] + ATP = O-phospho-L-threonyl-[protein] + ADP + H(+)</text>
        <dbReference type="Rhea" id="RHEA:46608"/>
        <dbReference type="Rhea" id="RHEA-COMP:11060"/>
        <dbReference type="Rhea" id="RHEA-COMP:11605"/>
        <dbReference type="ChEBI" id="CHEBI:15378"/>
        <dbReference type="ChEBI" id="CHEBI:30013"/>
        <dbReference type="ChEBI" id="CHEBI:30616"/>
        <dbReference type="ChEBI" id="CHEBI:61977"/>
        <dbReference type="ChEBI" id="CHEBI:456216"/>
        <dbReference type="EC" id="2.7.11.1"/>
    </reaction>
</comment>
<dbReference type="GO" id="GO:0004674">
    <property type="term" value="F:protein serine/threonine kinase activity"/>
    <property type="evidence" value="ECO:0007669"/>
    <property type="project" value="UniProtKB-KW"/>
</dbReference>
<feature type="domain" description="Protein kinase" evidence="10">
    <location>
        <begin position="1"/>
        <end position="271"/>
    </location>
</feature>
<evidence type="ECO:0000313" key="11">
    <source>
        <dbReference type="EMBL" id="ESR62805.1"/>
    </source>
</evidence>
<keyword evidence="12" id="KW-1185">Reference proteome</keyword>
<dbReference type="FunFam" id="1.10.510.10:FF:001023">
    <property type="entry name" value="Os07g0541700 protein"/>
    <property type="match status" value="1"/>
</dbReference>
<sequence length="271" mass="30466">MISCLQHPNLVKIHGCCVEGDQLLLVYEYMENNSLARALLGRENCELELDWPTRQKICLGIARGLAFLHEESRFKIVHRDIKATNVLLDRDLNPKISDFGLAKLDEGDKTHISTRIAGTMLGSKYNKEEAERMIKVSLLCTNASPSLRPTMSEVVNMLEGKTAIPDMVPEAGSYSQDLRFKALRDQKGLRRSQNSTATQSQHSISAEFYQASSSTSAAQDLYEINEESYKKYKVIRDGYKLIQGMNSDVQLSTTMPSRTAYDLYNHNSSSS</sequence>
<evidence type="ECO:0000256" key="8">
    <source>
        <dbReference type="ARBA" id="ARBA00047899"/>
    </source>
</evidence>
<dbReference type="InterPro" id="IPR000719">
    <property type="entry name" value="Prot_kinase_dom"/>
</dbReference>
<evidence type="ECO:0000259" key="10">
    <source>
        <dbReference type="PROSITE" id="PS50011"/>
    </source>
</evidence>
<dbReference type="PROSITE" id="PS00108">
    <property type="entry name" value="PROTEIN_KINASE_ST"/>
    <property type="match status" value="1"/>
</dbReference>
<evidence type="ECO:0000256" key="6">
    <source>
        <dbReference type="ARBA" id="ARBA00022777"/>
    </source>
</evidence>
<keyword evidence="6" id="KW-0418">Kinase</keyword>
<evidence type="ECO:0000256" key="1">
    <source>
        <dbReference type="ARBA" id="ARBA00004479"/>
    </source>
</evidence>
<dbReference type="SMART" id="SM00220">
    <property type="entry name" value="S_TKc"/>
    <property type="match status" value="1"/>
</dbReference>
<dbReference type="Proteomes" id="UP000030687">
    <property type="component" value="Unassembled WGS sequence"/>
</dbReference>
<evidence type="ECO:0000313" key="12">
    <source>
        <dbReference type="Proteomes" id="UP000030687"/>
    </source>
</evidence>
<accession>V4UF55</accession>
<dbReference type="InterPro" id="IPR051824">
    <property type="entry name" value="LRR_Rcpt-Like_S/T_Kinase"/>
</dbReference>
<dbReference type="InParanoid" id="V4UF55"/>
<keyword evidence="5" id="KW-0547">Nucleotide-binding</keyword>
<dbReference type="PANTHER" id="PTHR48006">
    <property type="entry name" value="LEUCINE-RICH REPEAT-CONTAINING PROTEIN DDB_G0281931-RELATED"/>
    <property type="match status" value="1"/>
</dbReference>
<dbReference type="SUPFAM" id="SSF56112">
    <property type="entry name" value="Protein kinase-like (PK-like)"/>
    <property type="match status" value="1"/>
</dbReference>
<evidence type="ECO:0000256" key="3">
    <source>
        <dbReference type="ARBA" id="ARBA00022527"/>
    </source>
</evidence>
<name>V4UF55_CITCL</name>
<dbReference type="EMBL" id="KI536312">
    <property type="protein sequence ID" value="ESR62805.1"/>
    <property type="molecule type" value="Genomic_DNA"/>
</dbReference>
<keyword evidence="3" id="KW-0723">Serine/threonine-protein kinase</keyword>
<dbReference type="PANTHER" id="PTHR48006:SF72">
    <property type="entry name" value="LRR RECEPTOR-LIKE SERINE_THREONINE-PROTEIN KINASE RFK1-RELATED"/>
    <property type="match status" value="1"/>
</dbReference>
<evidence type="ECO:0000256" key="9">
    <source>
        <dbReference type="ARBA" id="ARBA00048679"/>
    </source>
</evidence>
<comment type="subcellular location">
    <subcellularLocation>
        <location evidence="1">Membrane</location>
        <topology evidence="1">Single-pass type I membrane protein</topology>
    </subcellularLocation>
</comment>
<dbReference type="OMA" id="HETNCVC"/>
<evidence type="ECO:0000256" key="7">
    <source>
        <dbReference type="ARBA" id="ARBA00022840"/>
    </source>
</evidence>
<dbReference type="InterPro" id="IPR011009">
    <property type="entry name" value="Kinase-like_dom_sf"/>
</dbReference>
<keyword evidence="4" id="KW-0808">Transferase</keyword>
<organism evidence="11 12">
    <name type="scientific">Citrus clementina</name>
    <name type="common">Clementine</name>
    <name type="synonym">Citrus deliciosa x Citrus sinensis</name>
    <dbReference type="NCBI Taxonomy" id="85681"/>
    <lineage>
        <taxon>Eukaryota</taxon>
        <taxon>Viridiplantae</taxon>
        <taxon>Streptophyta</taxon>
        <taxon>Embryophyta</taxon>
        <taxon>Tracheophyta</taxon>
        <taxon>Spermatophyta</taxon>
        <taxon>Magnoliopsida</taxon>
        <taxon>eudicotyledons</taxon>
        <taxon>Gunneridae</taxon>
        <taxon>Pentapetalae</taxon>
        <taxon>rosids</taxon>
        <taxon>malvids</taxon>
        <taxon>Sapindales</taxon>
        <taxon>Rutaceae</taxon>
        <taxon>Aurantioideae</taxon>
        <taxon>Citrus</taxon>
    </lineage>
</organism>
<evidence type="ECO:0000256" key="4">
    <source>
        <dbReference type="ARBA" id="ARBA00022679"/>
    </source>
</evidence>
<protein>
    <recommendedName>
        <fullName evidence="2">non-specific serine/threonine protein kinase</fullName>
        <ecNumber evidence="2">2.7.11.1</ecNumber>
    </recommendedName>
</protein>
<dbReference type="InterPro" id="IPR001245">
    <property type="entry name" value="Ser-Thr/Tyr_kinase_cat_dom"/>
</dbReference>